<evidence type="ECO:0008006" key="4">
    <source>
        <dbReference type="Google" id="ProtNLM"/>
    </source>
</evidence>
<dbReference type="InterPro" id="IPR042479">
    <property type="entry name" value="Slf1"/>
</dbReference>
<evidence type="ECO:0000313" key="2">
    <source>
        <dbReference type="EMBL" id="KAK7196056.1"/>
    </source>
</evidence>
<dbReference type="GO" id="GO:1990166">
    <property type="term" value="P:protein localization to site of double-strand break"/>
    <property type="evidence" value="ECO:0007669"/>
    <property type="project" value="TreeGrafter"/>
</dbReference>
<feature type="region of interest" description="Disordered" evidence="1">
    <location>
        <begin position="57"/>
        <end position="87"/>
    </location>
</feature>
<accession>A0AAW0ERA9</accession>
<dbReference type="GO" id="GO:0006974">
    <property type="term" value="P:DNA damage response"/>
    <property type="evidence" value="ECO:0007669"/>
    <property type="project" value="TreeGrafter"/>
</dbReference>
<keyword evidence="3" id="KW-1185">Reference proteome</keyword>
<name>A0AAW0ERA9_9TRYP</name>
<dbReference type="GO" id="GO:2000781">
    <property type="term" value="P:positive regulation of double-strand break repair"/>
    <property type="evidence" value="ECO:0007669"/>
    <property type="project" value="InterPro"/>
</dbReference>
<feature type="compositionally biased region" description="Polar residues" evidence="1">
    <location>
        <begin position="524"/>
        <end position="533"/>
    </location>
</feature>
<protein>
    <recommendedName>
        <fullName evidence="4">BRCT domain-containing protein</fullName>
    </recommendedName>
</protein>
<dbReference type="PANTHER" id="PTHR46677:SF1">
    <property type="entry name" value="SMC5-SMC6 COMPLEX LOCALIZATION FACTOR PROTEIN 1"/>
    <property type="match status" value="1"/>
</dbReference>
<feature type="compositionally biased region" description="Low complexity" evidence="1">
    <location>
        <begin position="137"/>
        <end position="151"/>
    </location>
</feature>
<dbReference type="PANTHER" id="PTHR46677">
    <property type="entry name" value="SMC5-SMC6 COMPLEX LOCALIZATION FACTOR PROTEIN 1"/>
    <property type="match status" value="1"/>
</dbReference>
<reference evidence="2 3" key="1">
    <citation type="journal article" date="2021" name="MBio">
        <title>A New Model Trypanosomatid, Novymonas esmeraldas: Genomic Perception of Its 'Candidatus Pandoraea novymonadis' Endosymbiont.</title>
        <authorList>
            <person name="Zakharova A."/>
            <person name="Saura A."/>
            <person name="Butenko A."/>
            <person name="Podesvova L."/>
            <person name="Warmusova S."/>
            <person name="Kostygov A.Y."/>
            <person name="Nenarokova A."/>
            <person name="Lukes J."/>
            <person name="Opperdoes F.R."/>
            <person name="Yurchenko V."/>
        </authorList>
    </citation>
    <scope>NUCLEOTIDE SEQUENCE [LARGE SCALE GENOMIC DNA]</scope>
    <source>
        <strain evidence="2 3">E262AT.01</strain>
    </source>
</reference>
<dbReference type="GO" id="GO:0005634">
    <property type="term" value="C:nucleus"/>
    <property type="evidence" value="ECO:0007669"/>
    <property type="project" value="TreeGrafter"/>
</dbReference>
<comment type="caution">
    <text evidence="2">The sequence shown here is derived from an EMBL/GenBank/DDBJ whole genome shotgun (WGS) entry which is preliminary data.</text>
</comment>
<feature type="region of interest" description="Disordered" evidence="1">
    <location>
        <begin position="137"/>
        <end position="162"/>
    </location>
</feature>
<dbReference type="InterPro" id="IPR036420">
    <property type="entry name" value="BRCT_dom_sf"/>
</dbReference>
<proteinExistence type="predicted"/>
<dbReference type="EMBL" id="JAECZO010000067">
    <property type="protein sequence ID" value="KAK7196056.1"/>
    <property type="molecule type" value="Genomic_DNA"/>
</dbReference>
<organism evidence="2 3">
    <name type="scientific">Novymonas esmeraldas</name>
    <dbReference type="NCBI Taxonomy" id="1808958"/>
    <lineage>
        <taxon>Eukaryota</taxon>
        <taxon>Discoba</taxon>
        <taxon>Euglenozoa</taxon>
        <taxon>Kinetoplastea</taxon>
        <taxon>Metakinetoplastina</taxon>
        <taxon>Trypanosomatida</taxon>
        <taxon>Trypanosomatidae</taxon>
        <taxon>Novymonas</taxon>
    </lineage>
</organism>
<sequence length="822" mass="86357">MSTSAGGGDGRTPRTHDTRAPTMALMLLHQQLVQHQTAANGAFASLDSACCSVAATLSSPPPPRDSGSASPQEAVAVDGTSSTRSHPRSAARLFTELLRRVEVLHQFLFTNLHIHHRECVLRLLADVERCVVVGGAAAAAQPPTPADTADVSSGDGDEDEAQRELRRQIVRLRSRLAAHPAHHLAMSGLTSAQPPQAPEVSSTASLSATAGTCAPALSAVSEPASSPRMHSGAEVPPATQTFARAGAPRVHLFALSSAFNTRGAVGHERLAAVLAAAQCRFRVHAVVLGRTSGPAAQVDAAVRLGCVCLVVPHEEVGAFASHPSLIIASDRAVLAHVDGHGGADAATPPNAEGVVLQVDDGAGGAEAAVEEEDWEMLWDGEGGDGGGSALDELFLALEADLPRMSAATDSLWLSSPPAFNGGSADDVLEARVVERAALHRDARHTSQWRKRSRLDGGPSTSNHSSAAPSTSVRTRRTGADLSVSGVGVAEQYREMDVHSDGAPLSQLGAESQHVGITQNMLVPRFSSTSSDSGHVTPVLRPREGDDHDGVGDAGAADTHEPTRMIFQISNSVRYQKAQLTEAIEQLGGVVDQSSGYSRGCRYLVAAEGITERTEKFLGACAAAAFVVPPRFVFDSQRRGYWLTRRAHEYDMNPQRAVAHAPRAAPIFSNWRVVLITCRAAAARGVRAALLAGGCAKAIAFVVDVTADAPLDPSVRQRVYDEDSCAGADGVVEGMCSTSAIAAQTLQSATHILVECTSVSALGYFQMPSWVPACVRQPELHARTFTLELLYFCLCAHPERVFDADGALSAVDALTPACRVEPP</sequence>
<feature type="region of interest" description="Disordered" evidence="1">
    <location>
        <begin position="441"/>
        <end position="482"/>
    </location>
</feature>
<dbReference type="Gene3D" id="3.40.50.10190">
    <property type="entry name" value="BRCT domain"/>
    <property type="match status" value="1"/>
</dbReference>
<dbReference type="Proteomes" id="UP001430356">
    <property type="component" value="Unassembled WGS sequence"/>
</dbReference>
<gene>
    <name evidence="2" type="ORF">NESM_000539700</name>
</gene>
<dbReference type="SUPFAM" id="SSF52113">
    <property type="entry name" value="BRCT domain"/>
    <property type="match status" value="1"/>
</dbReference>
<feature type="region of interest" description="Disordered" evidence="1">
    <location>
        <begin position="524"/>
        <end position="557"/>
    </location>
</feature>
<dbReference type="AlphaFoldDB" id="A0AAW0ERA9"/>
<feature type="compositionally biased region" description="Basic and acidic residues" evidence="1">
    <location>
        <begin position="540"/>
        <end position="550"/>
    </location>
</feature>
<evidence type="ECO:0000256" key="1">
    <source>
        <dbReference type="SAM" id="MobiDB-lite"/>
    </source>
</evidence>
<evidence type="ECO:0000313" key="3">
    <source>
        <dbReference type="Proteomes" id="UP001430356"/>
    </source>
</evidence>
<feature type="compositionally biased region" description="Polar residues" evidence="1">
    <location>
        <begin position="458"/>
        <end position="472"/>
    </location>
</feature>
<dbReference type="GO" id="GO:0035861">
    <property type="term" value="C:site of double-strand break"/>
    <property type="evidence" value="ECO:0007669"/>
    <property type="project" value="TreeGrafter"/>
</dbReference>